<dbReference type="GO" id="GO:0002098">
    <property type="term" value="P:tRNA wobble uridine modification"/>
    <property type="evidence" value="ECO:0007669"/>
    <property type="project" value="TreeGrafter"/>
</dbReference>
<keyword evidence="6" id="KW-1185">Reference proteome</keyword>
<dbReference type="EMBL" id="QLMD01000007">
    <property type="protein sequence ID" value="RAJ96880.1"/>
    <property type="molecule type" value="Genomic_DNA"/>
</dbReference>
<dbReference type="Proteomes" id="UP000287865">
    <property type="component" value="Unassembled WGS sequence"/>
</dbReference>
<name>A0A327WWM5_9GAMM</name>
<dbReference type="InterPro" id="IPR006073">
    <property type="entry name" value="GTP-bd"/>
</dbReference>
<evidence type="ECO:0000313" key="4">
    <source>
        <dbReference type="EMBL" id="RUO24181.1"/>
    </source>
</evidence>
<dbReference type="PANTHER" id="PTHR42714:SF7">
    <property type="entry name" value="G DOMAIN-CONTAINING PROTEIN"/>
    <property type="match status" value="1"/>
</dbReference>
<dbReference type="Proteomes" id="UP000249203">
    <property type="component" value="Unassembled WGS sequence"/>
</dbReference>
<keyword evidence="1" id="KW-0175">Coiled coil</keyword>
<dbReference type="GO" id="GO:0030488">
    <property type="term" value="P:tRNA methylation"/>
    <property type="evidence" value="ECO:0007669"/>
    <property type="project" value="TreeGrafter"/>
</dbReference>
<evidence type="ECO:0000256" key="1">
    <source>
        <dbReference type="SAM" id="Coils"/>
    </source>
</evidence>
<accession>A0A327WWM5</accession>
<dbReference type="RefSeq" id="WP_111569539.1">
    <property type="nucleotide sequence ID" value="NZ_PIPK01000007.1"/>
</dbReference>
<feature type="domain" description="G" evidence="2">
    <location>
        <begin position="6"/>
        <end position="129"/>
    </location>
</feature>
<dbReference type="SUPFAM" id="SSF52540">
    <property type="entry name" value="P-loop containing nucleoside triphosphate hydrolases"/>
    <property type="match status" value="1"/>
</dbReference>
<dbReference type="AlphaFoldDB" id="A0A327WWM5"/>
<dbReference type="Pfam" id="PF01926">
    <property type="entry name" value="MMR_HSR1"/>
    <property type="match status" value="1"/>
</dbReference>
<feature type="coiled-coil region" evidence="1">
    <location>
        <begin position="240"/>
        <end position="270"/>
    </location>
</feature>
<reference evidence="3 5" key="2">
    <citation type="submission" date="2018-06" db="EMBL/GenBank/DDBJ databases">
        <title>Genomic Encyclopedia of Type Strains, Phase III (KMG-III): the genomes of soil and plant-associated and newly described type strains.</title>
        <authorList>
            <person name="Whitman W."/>
        </authorList>
    </citation>
    <scope>NUCLEOTIDE SEQUENCE [LARGE SCALE GENOMIC DNA]</scope>
    <source>
        <strain evidence="3 5">CGMCC 1.15366</strain>
    </source>
</reference>
<protein>
    <submittedName>
        <fullName evidence="4">DUF3482 domain-containing protein</fullName>
    </submittedName>
    <submittedName>
        <fullName evidence="3">Small GTP-binding protein</fullName>
    </submittedName>
</protein>
<dbReference type="InterPro" id="IPR021871">
    <property type="entry name" value="DUF3482"/>
</dbReference>
<dbReference type="EMBL" id="PIPK01000007">
    <property type="protein sequence ID" value="RUO24181.1"/>
    <property type="molecule type" value="Genomic_DNA"/>
</dbReference>
<dbReference type="Gene3D" id="3.40.50.300">
    <property type="entry name" value="P-loop containing nucleotide triphosphate hydrolases"/>
    <property type="match status" value="1"/>
</dbReference>
<dbReference type="OrthoDB" id="5406017at2"/>
<evidence type="ECO:0000313" key="3">
    <source>
        <dbReference type="EMBL" id="RAJ96880.1"/>
    </source>
</evidence>
<evidence type="ECO:0000313" key="5">
    <source>
        <dbReference type="Proteomes" id="UP000249203"/>
    </source>
</evidence>
<proteinExistence type="predicted"/>
<evidence type="ECO:0000313" key="6">
    <source>
        <dbReference type="Proteomes" id="UP000287865"/>
    </source>
</evidence>
<dbReference type="InterPro" id="IPR027417">
    <property type="entry name" value="P-loop_NTPase"/>
</dbReference>
<organism evidence="3 5">
    <name type="scientific">Aliidiomarina maris</name>
    <dbReference type="NCBI Taxonomy" id="531312"/>
    <lineage>
        <taxon>Bacteria</taxon>
        <taxon>Pseudomonadati</taxon>
        <taxon>Pseudomonadota</taxon>
        <taxon>Gammaproteobacteria</taxon>
        <taxon>Alteromonadales</taxon>
        <taxon>Idiomarinaceae</taxon>
        <taxon>Aliidiomarina</taxon>
    </lineage>
</organism>
<dbReference type="GO" id="GO:0005829">
    <property type="term" value="C:cytosol"/>
    <property type="evidence" value="ECO:0007669"/>
    <property type="project" value="TreeGrafter"/>
</dbReference>
<sequence length="478" mass="53097">MDSIKLAIVGHTNVGKTSLLRTLLRDATFGQVSDQPSTTRDVSVARVEWQSSVVEWYDTPGLEDGVGLYEYLQHLAQRQQLRHDGPKLLQQFLASPEADASYAQEAKVIRQLLQCDAGLYVIDTRDPVLAKFQDELAILSMAARPLLPILNFSSSPESQQSAWQQALANVNLHAWVAFDSVTPEAQGEALIYANLATLLPTRRALLSAWQQEIQQRRTQRQHAASQIIAELIVDCSALRLHTTTQDADALNQQVNDLQQLVRQREQHATNSLFKLYGFSVDSVDINALQLSQGRWQHDLFNPHSLKSFGIQTSKVAAGGAAVGAGIDVMMLGTTLGGATLLGATLGGAWQSWRSYGQRVKDKLRGYRELSVETSVLKLLVARCQQLTRHLDSRAHANQSPSTLTVDTAELADFEPFFEHARGFPGWSSIASAEQFQRFQPSVATTRSRLASRQNDDPERQHLVDKLAQRLTLQRIESK</sequence>
<dbReference type="GO" id="GO:0005525">
    <property type="term" value="F:GTP binding"/>
    <property type="evidence" value="ECO:0007669"/>
    <property type="project" value="InterPro"/>
</dbReference>
<dbReference type="PANTHER" id="PTHR42714">
    <property type="entry name" value="TRNA MODIFICATION GTPASE GTPBP3"/>
    <property type="match status" value="1"/>
</dbReference>
<comment type="caution">
    <text evidence="3">The sequence shown here is derived from an EMBL/GenBank/DDBJ whole genome shotgun (WGS) entry which is preliminary data.</text>
</comment>
<gene>
    <name evidence="3" type="ORF">B0I24_10791</name>
    <name evidence="4" type="ORF">CWE07_08825</name>
</gene>
<dbReference type="Pfam" id="PF11981">
    <property type="entry name" value="DUF3482"/>
    <property type="match status" value="1"/>
</dbReference>
<evidence type="ECO:0000259" key="2">
    <source>
        <dbReference type="Pfam" id="PF01926"/>
    </source>
</evidence>
<reference evidence="4 6" key="1">
    <citation type="journal article" date="2018" name="Front. Microbiol.">
        <title>Genome-Based Analysis Reveals the Taxonomy and Diversity of the Family Idiomarinaceae.</title>
        <authorList>
            <person name="Liu Y."/>
            <person name="Lai Q."/>
            <person name="Shao Z."/>
        </authorList>
    </citation>
    <scope>NUCLEOTIDE SEQUENCE [LARGE SCALE GENOMIC DNA]</scope>
    <source>
        <strain evidence="4 6">CF12-14</strain>
    </source>
</reference>